<keyword evidence="3" id="KW-1185">Reference proteome</keyword>
<evidence type="ECO:0000256" key="1">
    <source>
        <dbReference type="SAM" id="MobiDB-lite"/>
    </source>
</evidence>
<organism evidence="2 3">
    <name type="scientific">Massarina eburnea CBS 473.64</name>
    <dbReference type="NCBI Taxonomy" id="1395130"/>
    <lineage>
        <taxon>Eukaryota</taxon>
        <taxon>Fungi</taxon>
        <taxon>Dikarya</taxon>
        <taxon>Ascomycota</taxon>
        <taxon>Pezizomycotina</taxon>
        <taxon>Dothideomycetes</taxon>
        <taxon>Pleosporomycetidae</taxon>
        <taxon>Pleosporales</taxon>
        <taxon>Massarineae</taxon>
        <taxon>Massarinaceae</taxon>
        <taxon>Massarina</taxon>
    </lineage>
</organism>
<proteinExistence type="predicted"/>
<evidence type="ECO:0000313" key="2">
    <source>
        <dbReference type="EMBL" id="KAF2644503.1"/>
    </source>
</evidence>
<feature type="compositionally biased region" description="Gly residues" evidence="1">
    <location>
        <begin position="1"/>
        <end position="10"/>
    </location>
</feature>
<accession>A0A6A6SCQ7</accession>
<name>A0A6A6SCQ7_9PLEO</name>
<protein>
    <submittedName>
        <fullName evidence="2">Uncharacterized protein</fullName>
    </submittedName>
</protein>
<dbReference type="EMBL" id="MU006778">
    <property type="protein sequence ID" value="KAF2644503.1"/>
    <property type="molecule type" value="Genomic_DNA"/>
</dbReference>
<sequence length="246" mass="26206">MGSTGGGGVPSAGSGSANRDSQIEQPKPLLRKLYVRGFTSTDLYLKLAKSSLPLTNITQQQQQQQQPFVPALTSIDHDALSSALASVPSSFPTSPCHLPRVWSRCQGQKRPPAPTAALISSRPPAGASRDASCSVPCMSPLLTIPLPSTRKPTLTNYALDNLQGARSPVALSVQIGRAGIRIPALKLYMVHRCRFPTLSSHRALRNEPPTPHVPTQVALVCARPHMIVISHVNATSIFDPALSSCV</sequence>
<evidence type="ECO:0000313" key="3">
    <source>
        <dbReference type="Proteomes" id="UP000799753"/>
    </source>
</evidence>
<dbReference type="Proteomes" id="UP000799753">
    <property type="component" value="Unassembled WGS sequence"/>
</dbReference>
<gene>
    <name evidence="2" type="ORF">P280DRAFT_476534</name>
</gene>
<feature type="region of interest" description="Disordered" evidence="1">
    <location>
        <begin position="1"/>
        <end position="24"/>
    </location>
</feature>
<feature type="region of interest" description="Disordered" evidence="1">
    <location>
        <begin position="107"/>
        <end position="127"/>
    </location>
</feature>
<reference evidence="2" key="1">
    <citation type="journal article" date="2020" name="Stud. Mycol.">
        <title>101 Dothideomycetes genomes: a test case for predicting lifestyles and emergence of pathogens.</title>
        <authorList>
            <person name="Haridas S."/>
            <person name="Albert R."/>
            <person name="Binder M."/>
            <person name="Bloem J."/>
            <person name="Labutti K."/>
            <person name="Salamov A."/>
            <person name="Andreopoulos B."/>
            <person name="Baker S."/>
            <person name="Barry K."/>
            <person name="Bills G."/>
            <person name="Bluhm B."/>
            <person name="Cannon C."/>
            <person name="Castanera R."/>
            <person name="Culley D."/>
            <person name="Daum C."/>
            <person name="Ezra D."/>
            <person name="Gonzalez J."/>
            <person name="Henrissat B."/>
            <person name="Kuo A."/>
            <person name="Liang C."/>
            <person name="Lipzen A."/>
            <person name="Lutzoni F."/>
            <person name="Magnuson J."/>
            <person name="Mondo S."/>
            <person name="Nolan M."/>
            <person name="Ohm R."/>
            <person name="Pangilinan J."/>
            <person name="Park H.-J."/>
            <person name="Ramirez L."/>
            <person name="Alfaro M."/>
            <person name="Sun H."/>
            <person name="Tritt A."/>
            <person name="Yoshinaga Y."/>
            <person name="Zwiers L.-H."/>
            <person name="Turgeon B."/>
            <person name="Goodwin S."/>
            <person name="Spatafora J."/>
            <person name="Crous P."/>
            <person name="Grigoriev I."/>
        </authorList>
    </citation>
    <scope>NUCLEOTIDE SEQUENCE</scope>
    <source>
        <strain evidence="2">CBS 473.64</strain>
    </source>
</reference>
<dbReference type="AlphaFoldDB" id="A0A6A6SCQ7"/>